<keyword evidence="2" id="KW-0547">Nucleotide-binding</keyword>
<dbReference type="Pfam" id="PF00350">
    <property type="entry name" value="Dynamin_N"/>
    <property type="match status" value="1"/>
</dbReference>
<dbReference type="InterPro" id="IPR045063">
    <property type="entry name" value="Dynamin_N"/>
</dbReference>
<protein>
    <recommendedName>
        <fullName evidence="7">Dynamin N-terminal domain-containing protein</fullName>
    </recommendedName>
</protein>
<reference evidence="8 9" key="1">
    <citation type="submission" date="2019-05" db="EMBL/GenBank/DDBJ databases">
        <title>The Complete Genome Sequence of the n-alkane-degrading Desulfoglaeba alkanexedens ALDC reveals multiple alkylsuccinate synthase gene clusters.</title>
        <authorList>
            <person name="Callaghan A.V."/>
            <person name="Davidova I.A."/>
            <person name="Duncan K.E."/>
            <person name="Morris B."/>
            <person name="McInerney M.J."/>
        </authorList>
    </citation>
    <scope>NUCLEOTIDE SEQUENCE [LARGE SCALE GENOMIC DNA]</scope>
    <source>
        <strain evidence="8 9">ALDC</strain>
    </source>
</reference>
<dbReference type="Proteomes" id="UP000298602">
    <property type="component" value="Chromosome"/>
</dbReference>
<dbReference type="SUPFAM" id="SSF52540">
    <property type="entry name" value="P-loop containing nucleoside triphosphate hydrolases"/>
    <property type="match status" value="1"/>
</dbReference>
<reference evidence="8 9" key="2">
    <citation type="submission" date="2019-05" db="EMBL/GenBank/DDBJ databases">
        <authorList>
            <person name="Suflita J.M."/>
            <person name="Marks C.R."/>
        </authorList>
    </citation>
    <scope>NUCLEOTIDE SEQUENCE [LARGE SCALE GENOMIC DNA]</scope>
    <source>
        <strain evidence="8 9">ALDC</strain>
    </source>
</reference>
<dbReference type="GO" id="GO:0005525">
    <property type="term" value="F:GTP binding"/>
    <property type="evidence" value="ECO:0007669"/>
    <property type="project" value="UniProtKB-KW"/>
</dbReference>
<feature type="coiled-coil region" evidence="6">
    <location>
        <begin position="427"/>
        <end position="454"/>
    </location>
</feature>
<keyword evidence="3" id="KW-0378">Hydrolase</keyword>
<name>A0A4P8L535_9BACT</name>
<accession>A0A4P8L535</accession>
<feature type="domain" description="Dynamin N-terminal" evidence="7">
    <location>
        <begin position="65"/>
        <end position="287"/>
    </location>
</feature>
<evidence type="ECO:0000256" key="4">
    <source>
        <dbReference type="ARBA" id="ARBA00023134"/>
    </source>
</evidence>
<keyword evidence="5" id="KW-0472">Membrane</keyword>
<dbReference type="AlphaFoldDB" id="A0A4P8L535"/>
<dbReference type="GO" id="GO:0016020">
    <property type="term" value="C:membrane"/>
    <property type="evidence" value="ECO:0007669"/>
    <property type="project" value="UniProtKB-SubCell"/>
</dbReference>
<keyword evidence="9" id="KW-1185">Reference proteome</keyword>
<evidence type="ECO:0000313" key="9">
    <source>
        <dbReference type="Proteomes" id="UP000298602"/>
    </source>
</evidence>
<dbReference type="KEGG" id="dax:FDQ92_13720"/>
<feature type="coiled-coil region" evidence="6">
    <location>
        <begin position="5"/>
        <end position="36"/>
    </location>
</feature>
<sequence>MPPAAQRVMNEYERFKQKIQAQAETLQDAVQRLEDNRLIDGAKAGRWKAQLRLAVGSMETPLVRIAVVGSVKSGKSTLINAVLGTDLLKRGAGIITSFITRIRSAEQPGGWVALKSWAQVNAEVNDAVRLLPVFGDSLDETPAVDLRRAKDRERLRGWLETVQRDWQQARGRLDPNFILLNAYLEGYPKLRDTVAETSRRLDLDPRQLKAHQRFVGEESQAAYLEDMELHHPMAWLSGEIEIADCQGSDSPNPLHLALLQQYLLQSHFILYVISSRTGLREADLKLLEVIKTLRMLPQTFFVLNLDLDSHSGMEDLEASIERVHRELGWTVPSPNLFAFSGLFQLVAALGEEADERESRRLELWRKDAAAAARHEKGFLQLKEELTERIDRQRTRVLVNAGLGRLAMTAHSISDTARTQKVFFGERLDHLQQSARHLENRQKALMATLGTLENAVTGLRETLKQDMDGAVSRFFDLDRGPVVQETLKTVEHYPIDPDYLQELNDPRRLVRQLHRFYLEFRRDLSRYLVEKVNLRAIAFGKEQEDALRENLERSSRAFWALFQTAMEEYRAELARHHVDLLPMDQGPSSEWIQWEPLAPPPFSGFVEENAVGRSVLLVKFGLGRLTRFLSQVKGRLGRKGPDSSAAGPPQSLQEAIDLVKSETASELIYAFKDYRQNFRFMYLHRMADSAASRLLEAFRSRAEAAHVNFEDLVKRGADAEDRRREDMSILDEIGTRAEELLEEWEALCCAISLEWLPRGGAESVPEAERSRPSPPP</sequence>
<evidence type="ECO:0000256" key="6">
    <source>
        <dbReference type="SAM" id="Coils"/>
    </source>
</evidence>
<dbReference type="PANTHER" id="PTHR10465">
    <property type="entry name" value="TRANSMEMBRANE GTPASE FZO1"/>
    <property type="match status" value="1"/>
</dbReference>
<evidence type="ECO:0000313" key="8">
    <source>
        <dbReference type="EMBL" id="QCQ23136.1"/>
    </source>
</evidence>
<proteinExistence type="predicted"/>
<comment type="subcellular location">
    <subcellularLocation>
        <location evidence="1">Membrane</location>
    </subcellularLocation>
</comment>
<evidence type="ECO:0000256" key="3">
    <source>
        <dbReference type="ARBA" id="ARBA00022801"/>
    </source>
</evidence>
<dbReference type="EMBL" id="CP040098">
    <property type="protein sequence ID" value="QCQ23136.1"/>
    <property type="molecule type" value="Genomic_DNA"/>
</dbReference>
<dbReference type="Gene3D" id="3.40.50.300">
    <property type="entry name" value="P-loop containing nucleotide triphosphate hydrolases"/>
    <property type="match status" value="1"/>
</dbReference>
<keyword evidence="4" id="KW-0342">GTP-binding</keyword>
<organism evidence="8 9">
    <name type="scientific">Desulfoglaeba alkanexedens ALDC</name>
    <dbReference type="NCBI Taxonomy" id="980445"/>
    <lineage>
        <taxon>Bacteria</taxon>
        <taxon>Pseudomonadati</taxon>
        <taxon>Thermodesulfobacteriota</taxon>
        <taxon>Syntrophobacteria</taxon>
        <taxon>Syntrophobacterales</taxon>
        <taxon>Syntrophobacteraceae</taxon>
        <taxon>Desulfoglaeba</taxon>
    </lineage>
</organism>
<dbReference type="PANTHER" id="PTHR10465:SF0">
    <property type="entry name" value="SARCALUMENIN"/>
    <property type="match status" value="1"/>
</dbReference>
<evidence type="ECO:0000256" key="1">
    <source>
        <dbReference type="ARBA" id="ARBA00004370"/>
    </source>
</evidence>
<dbReference type="RefSeq" id="WP_137425416.1">
    <property type="nucleotide sequence ID" value="NZ_CP040098.1"/>
</dbReference>
<evidence type="ECO:0000256" key="5">
    <source>
        <dbReference type="ARBA" id="ARBA00023136"/>
    </source>
</evidence>
<dbReference type="InterPro" id="IPR027417">
    <property type="entry name" value="P-loop_NTPase"/>
</dbReference>
<dbReference type="OrthoDB" id="5409226at2"/>
<dbReference type="InterPro" id="IPR027094">
    <property type="entry name" value="Mitofusin_fam"/>
</dbReference>
<gene>
    <name evidence="8" type="ORF">FDQ92_13720</name>
</gene>
<dbReference type="GO" id="GO:0003924">
    <property type="term" value="F:GTPase activity"/>
    <property type="evidence" value="ECO:0007669"/>
    <property type="project" value="InterPro"/>
</dbReference>
<evidence type="ECO:0000256" key="2">
    <source>
        <dbReference type="ARBA" id="ARBA00022741"/>
    </source>
</evidence>
<keyword evidence="6" id="KW-0175">Coiled coil</keyword>
<evidence type="ECO:0000259" key="7">
    <source>
        <dbReference type="Pfam" id="PF00350"/>
    </source>
</evidence>